<dbReference type="OrthoDB" id="9809003at2"/>
<keyword evidence="1" id="KW-0238">DNA-binding</keyword>
<dbReference type="PATRIC" id="fig|1028800.3.peg.3038"/>
<evidence type="ECO:0000256" key="1">
    <source>
        <dbReference type="PROSITE-ProRule" id="PRU01076"/>
    </source>
</evidence>
<dbReference type="NCBIfam" id="TIGR01439">
    <property type="entry name" value="lp_hng_hel_AbrB"/>
    <property type="match status" value="1"/>
</dbReference>
<keyword evidence="4" id="KW-1185">Reference proteome</keyword>
<name>A0A068SVN6_NEOGA</name>
<dbReference type="eggNOG" id="COG2002">
    <property type="taxonomic scope" value="Bacteria"/>
</dbReference>
<dbReference type="SMART" id="SM00966">
    <property type="entry name" value="SpoVT_AbrB"/>
    <property type="match status" value="1"/>
</dbReference>
<evidence type="ECO:0000313" key="4">
    <source>
        <dbReference type="Proteomes" id="UP000028181"/>
    </source>
</evidence>
<dbReference type="EMBL" id="HG938353">
    <property type="protein sequence ID" value="CDN49165.1"/>
    <property type="molecule type" value="Genomic_DNA"/>
</dbReference>
<accession>A0A068SVN6</accession>
<dbReference type="Gene3D" id="2.10.260.10">
    <property type="match status" value="1"/>
</dbReference>
<dbReference type="AlphaFoldDB" id="A0A068SVN6"/>
<reference evidence="4" key="1">
    <citation type="journal article" date="2014" name="BMC Genomics">
        <title>Genome sequencing of two Neorhizobium galegae strains reveals a noeT gene responsible for the unusual acetylation of the nodulation factors.</title>
        <authorList>
            <person name="Osterman J."/>
            <person name="Marsh J."/>
            <person name="Laine P.K."/>
            <person name="Zeng Z."/>
            <person name="Alatalo E."/>
            <person name="Sullivan J.T."/>
            <person name="Young J.P."/>
            <person name="Thomas-Oates J."/>
            <person name="Paulin L."/>
            <person name="Lindstrom K."/>
        </authorList>
    </citation>
    <scope>NUCLEOTIDE SEQUENCE [LARGE SCALE GENOMIC DNA]</scope>
    <source>
        <strain evidence="4">HAMBI 540</strain>
    </source>
</reference>
<feature type="domain" description="SpoVT-AbrB" evidence="2">
    <location>
        <begin position="2"/>
        <end position="47"/>
    </location>
</feature>
<dbReference type="GO" id="GO:0003677">
    <property type="term" value="F:DNA binding"/>
    <property type="evidence" value="ECO:0007669"/>
    <property type="project" value="UniProtKB-UniRule"/>
</dbReference>
<dbReference type="Pfam" id="PF04014">
    <property type="entry name" value="MazE_antitoxin"/>
    <property type="match status" value="1"/>
</dbReference>
<dbReference type="InterPro" id="IPR007159">
    <property type="entry name" value="SpoVT-AbrB_dom"/>
</dbReference>
<dbReference type="InterPro" id="IPR037914">
    <property type="entry name" value="SpoVT-AbrB_sf"/>
</dbReference>
<dbReference type="PROSITE" id="PS51740">
    <property type="entry name" value="SPOVT_ABRB"/>
    <property type="match status" value="1"/>
</dbReference>
<gene>
    <name evidence="3" type="ORF">RG540_CH30000</name>
</gene>
<dbReference type="HOGENOM" id="CLU_158484_2_1_5"/>
<dbReference type="SUPFAM" id="SSF89447">
    <property type="entry name" value="AbrB/MazE/MraZ-like"/>
    <property type="match status" value="1"/>
</dbReference>
<evidence type="ECO:0000259" key="2">
    <source>
        <dbReference type="PROSITE" id="PS51740"/>
    </source>
</evidence>
<dbReference type="KEGG" id="ngg:RG540_CH30000"/>
<organism evidence="3 4">
    <name type="scientific">Neorhizobium galegae bv. orientalis str. HAMBI 540</name>
    <dbReference type="NCBI Taxonomy" id="1028800"/>
    <lineage>
        <taxon>Bacteria</taxon>
        <taxon>Pseudomonadati</taxon>
        <taxon>Pseudomonadota</taxon>
        <taxon>Alphaproteobacteria</taxon>
        <taxon>Hyphomicrobiales</taxon>
        <taxon>Rhizobiaceae</taxon>
        <taxon>Rhizobium/Agrobacterium group</taxon>
        <taxon>Neorhizobium</taxon>
    </lineage>
</organism>
<dbReference type="Proteomes" id="UP000028181">
    <property type="component" value="Chromosome I"/>
</dbReference>
<proteinExistence type="predicted"/>
<sequence>MGWTLTLSGKGQLTIPKDLREAINLHPGDEVVYSVVNGDLVITPKNIDFGDLVGLLGNPPNGAATLEEIDAAVLAAGGANVLDIGDDEQADAAE</sequence>
<evidence type="ECO:0000313" key="3">
    <source>
        <dbReference type="EMBL" id="CDN49165.1"/>
    </source>
</evidence>
<protein>
    <submittedName>
        <fullName evidence="3">Looped-hinge helix DNA binding domain, AbrB family</fullName>
    </submittedName>
</protein>